<dbReference type="InterPro" id="IPR016181">
    <property type="entry name" value="Acyl_CoA_acyltransferase"/>
</dbReference>
<sequence>MDYHKERFQDYSLMVFKKNKLVSILPANIVANKLYSHQGLSYGGLIFLNKSSFQVCLGSFYAILEFLFKQKIITLFLKQLPKIYCIRPSDELDYLFYNLKAESYRKDVSMAIQLNNDFEFSTLRKRQLKKALQNDLKVKLDTDLTSFWNDILTPNLNAKHHTDPTHSISEISVLRDKFPNNIKQYNVYLENELYAGCTVFETKKVAHLQYISTKKDRNIGALDFLVNHLITSIYKEKEYFDFGISNENEGRSINEGLLNWKQSFGASAVVHDFYKIETKNYSLLKNIMI</sequence>
<dbReference type="Gene3D" id="3.40.630.30">
    <property type="match status" value="1"/>
</dbReference>
<comment type="caution">
    <text evidence="1">The sequence shown here is derived from an EMBL/GenBank/DDBJ whole genome shotgun (WGS) entry which is preliminary data.</text>
</comment>
<proteinExistence type="predicted"/>
<dbReference type="SUPFAM" id="SSF55729">
    <property type="entry name" value="Acyl-CoA N-acyltransferases (Nat)"/>
    <property type="match status" value="1"/>
</dbReference>
<accession>A0ABW3BVD6</accession>
<name>A0ABW3BVD6_9FLAO</name>
<evidence type="ECO:0000313" key="2">
    <source>
        <dbReference type="Proteomes" id="UP001597011"/>
    </source>
</evidence>
<protein>
    <submittedName>
        <fullName evidence="1">GNAT family N-acetyltransferase</fullName>
    </submittedName>
</protein>
<reference evidence="2" key="1">
    <citation type="journal article" date="2019" name="Int. J. Syst. Evol. Microbiol.">
        <title>The Global Catalogue of Microorganisms (GCM) 10K type strain sequencing project: providing services to taxonomists for standard genome sequencing and annotation.</title>
        <authorList>
            <consortium name="The Broad Institute Genomics Platform"/>
            <consortium name="The Broad Institute Genome Sequencing Center for Infectious Disease"/>
            <person name="Wu L."/>
            <person name="Ma J."/>
        </authorList>
    </citation>
    <scope>NUCLEOTIDE SEQUENCE [LARGE SCALE GENOMIC DNA]</scope>
    <source>
        <strain evidence="2">CCUG 60529</strain>
    </source>
</reference>
<dbReference type="Proteomes" id="UP001597011">
    <property type="component" value="Unassembled WGS sequence"/>
</dbReference>
<keyword evidence="2" id="KW-1185">Reference proteome</keyword>
<evidence type="ECO:0000313" key="1">
    <source>
        <dbReference type="EMBL" id="MFD0836868.1"/>
    </source>
</evidence>
<gene>
    <name evidence="1" type="ORF">ACFQ0I_13905</name>
</gene>
<dbReference type="RefSeq" id="WP_379943256.1">
    <property type="nucleotide sequence ID" value="NZ_JBHTIB010000014.1"/>
</dbReference>
<dbReference type="EMBL" id="JBHTIB010000014">
    <property type="protein sequence ID" value="MFD0836868.1"/>
    <property type="molecule type" value="Genomic_DNA"/>
</dbReference>
<organism evidence="1 2">
    <name type="scientific">Mariniflexile aquimaris</name>
    <dbReference type="NCBI Taxonomy" id="881009"/>
    <lineage>
        <taxon>Bacteria</taxon>
        <taxon>Pseudomonadati</taxon>
        <taxon>Bacteroidota</taxon>
        <taxon>Flavobacteriia</taxon>
        <taxon>Flavobacteriales</taxon>
        <taxon>Flavobacteriaceae</taxon>
        <taxon>Mariniflexile</taxon>
    </lineage>
</organism>